<evidence type="ECO:0000313" key="6">
    <source>
        <dbReference type="Proteomes" id="UP000232488"/>
    </source>
</evidence>
<reference evidence="5 6" key="1">
    <citation type="submission" date="2016-03" db="EMBL/GenBank/DDBJ databases">
        <title>Genome sequences of a Phycodnavirus, Heterosigma akashiwo virus strain 53.</title>
        <authorList>
            <person name="Ueki S."/>
            <person name="Ogura Y."/>
            <person name="Hayashi T."/>
        </authorList>
    </citation>
    <scope>NUCLEOTIDE SEQUENCE [LARGE SCALE GENOMIC DNA]</scope>
    <source>
        <strain evidence="5">HaV53</strain>
    </source>
</reference>
<name>A0A1C9C533_HAV01</name>
<dbReference type="InterPro" id="IPR001045">
    <property type="entry name" value="Spermi_synthase"/>
</dbReference>
<protein>
    <submittedName>
        <fullName evidence="5">Putative spermidine synthase</fullName>
    </submittedName>
</protein>
<dbReference type="PROSITE" id="PS51006">
    <property type="entry name" value="PABS_2"/>
    <property type="match status" value="1"/>
</dbReference>
<dbReference type="PANTHER" id="PTHR43317:SF1">
    <property type="entry name" value="THERMOSPERMINE SYNTHASE ACAULIS5"/>
    <property type="match status" value="1"/>
</dbReference>
<gene>
    <name evidence="5" type="primary">HaV53_ORF65</name>
</gene>
<keyword evidence="2" id="KW-0808">Transferase</keyword>
<evidence type="ECO:0000256" key="3">
    <source>
        <dbReference type="ARBA" id="ARBA00023115"/>
    </source>
</evidence>
<dbReference type="Gene3D" id="3.40.50.150">
    <property type="entry name" value="Vaccinia Virus protein VP39"/>
    <property type="match status" value="1"/>
</dbReference>
<dbReference type="InterPro" id="IPR037163">
    <property type="entry name" value="Spermidine_synt_N_sf"/>
</dbReference>
<sequence>MEINKTTILIILFVLVVYLTKSENYCSFGKTEGFRIQHSDFLDVDTIHSEKTPYQKLNIINIRRPFPLGKCLILDNEVQLCEYDEHRYHEMIVHFPTRYIYNLQLKNVLIVGGGDLMTLREVMKYPTVENVFLLEIDKAVINNSVKYLGSNPYTRDPRVKIIINDARNSIDFLLREEIYFDMIIIDTTEDGDINTNIDDVNFYMKCKNMLKDRGILIKNGSDFFYDLLTDVFPYAFRYSFPMKAFESNYEFILCSRYNVLTYNICENESIFNEYINPKIKYYKPKMHNKYINWHNILNLYDIPSRTLMI</sequence>
<dbReference type="GO" id="GO:0010487">
    <property type="term" value="F:thermospermine synthase activity"/>
    <property type="evidence" value="ECO:0007669"/>
    <property type="project" value="TreeGrafter"/>
</dbReference>
<dbReference type="GO" id="GO:0006596">
    <property type="term" value="P:polyamine biosynthetic process"/>
    <property type="evidence" value="ECO:0007669"/>
    <property type="project" value="UniProtKB-KW"/>
</dbReference>
<keyword evidence="3" id="KW-0620">Polyamine biosynthesis</keyword>
<keyword evidence="6" id="KW-1185">Reference proteome</keyword>
<evidence type="ECO:0000259" key="4">
    <source>
        <dbReference type="PROSITE" id="PS51006"/>
    </source>
</evidence>
<organismHost>
    <name type="scientific">Heterosigma akashiwo</name>
    <name type="common">Chromophytic alga</name>
    <name type="synonym">Heterosigma carterae</name>
    <dbReference type="NCBI Taxonomy" id="2829"/>
</organismHost>
<dbReference type="InterPro" id="IPR030374">
    <property type="entry name" value="PABS"/>
</dbReference>
<dbReference type="Gene3D" id="2.30.140.10">
    <property type="entry name" value="Spermidine synthase, tetramerisation domain"/>
    <property type="match status" value="1"/>
</dbReference>
<comment type="similarity">
    <text evidence="1">Belongs to the spermidine/spermine synthase family.</text>
</comment>
<dbReference type="RefSeq" id="YP_009507462.1">
    <property type="nucleotide sequence ID" value="NC_038553.1"/>
</dbReference>
<dbReference type="GeneID" id="37618446"/>
<dbReference type="Pfam" id="PF01564">
    <property type="entry name" value="Spermine_synth"/>
    <property type="match status" value="1"/>
</dbReference>
<organism evidence="5 6">
    <name type="scientific">Heterosigma akashiwo virus 01</name>
    <name type="common">HaV01</name>
    <dbReference type="NCBI Taxonomy" id="97195"/>
    <lineage>
        <taxon>Viruses</taxon>
        <taxon>Varidnaviria</taxon>
        <taxon>Bamfordvirae</taxon>
        <taxon>Nucleocytoviricota</taxon>
        <taxon>Megaviricetes</taxon>
        <taxon>Algavirales</taxon>
        <taxon>Phycodnaviridae</taxon>
        <taxon>Raphidovirus</taxon>
        <taxon>Raphidovirus japonicum</taxon>
    </lineage>
</organism>
<dbReference type="Proteomes" id="UP000232488">
    <property type="component" value="Segment"/>
</dbReference>
<evidence type="ECO:0000256" key="1">
    <source>
        <dbReference type="ARBA" id="ARBA00007867"/>
    </source>
</evidence>
<dbReference type="EMBL" id="KX008963">
    <property type="protein sequence ID" value="AOM63396.1"/>
    <property type="molecule type" value="Genomic_DNA"/>
</dbReference>
<evidence type="ECO:0000313" key="5">
    <source>
        <dbReference type="EMBL" id="AOM63396.1"/>
    </source>
</evidence>
<dbReference type="SUPFAM" id="SSF53335">
    <property type="entry name" value="S-adenosyl-L-methionine-dependent methyltransferases"/>
    <property type="match status" value="1"/>
</dbReference>
<dbReference type="PANTHER" id="PTHR43317">
    <property type="entry name" value="THERMOSPERMINE SYNTHASE ACAULIS5"/>
    <property type="match status" value="1"/>
</dbReference>
<dbReference type="InterPro" id="IPR029063">
    <property type="entry name" value="SAM-dependent_MTases_sf"/>
</dbReference>
<proteinExistence type="inferred from homology"/>
<dbReference type="HAMAP" id="MF_00198">
    <property type="entry name" value="Spermidine_synth"/>
    <property type="match status" value="1"/>
</dbReference>
<accession>A0A1C9C533</accession>
<dbReference type="KEGG" id="vg:37618446"/>
<feature type="domain" description="PABS" evidence="4">
    <location>
        <begin position="31"/>
        <end position="278"/>
    </location>
</feature>
<evidence type="ECO:0000256" key="2">
    <source>
        <dbReference type="ARBA" id="ARBA00022679"/>
    </source>
</evidence>